<gene>
    <name evidence="1" type="ORF">LSAT_V11C100048440</name>
</gene>
<protein>
    <submittedName>
        <fullName evidence="1">Uncharacterized protein</fullName>
    </submittedName>
</protein>
<organism evidence="1 2">
    <name type="scientific">Lactuca sativa</name>
    <name type="common">Garden lettuce</name>
    <dbReference type="NCBI Taxonomy" id="4236"/>
    <lineage>
        <taxon>Eukaryota</taxon>
        <taxon>Viridiplantae</taxon>
        <taxon>Streptophyta</taxon>
        <taxon>Embryophyta</taxon>
        <taxon>Tracheophyta</taxon>
        <taxon>Spermatophyta</taxon>
        <taxon>Magnoliopsida</taxon>
        <taxon>eudicotyledons</taxon>
        <taxon>Gunneridae</taxon>
        <taxon>Pentapetalae</taxon>
        <taxon>asterids</taxon>
        <taxon>campanulids</taxon>
        <taxon>Asterales</taxon>
        <taxon>Asteraceae</taxon>
        <taxon>Cichorioideae</taxon>
        <taxon>Cichorieae</taxon>
        <taxon>Lactucinae</taxon>
        <taxon>Lactuca</taxon>
    </lineage>
</organism>
<sequence>MWIFRKEPFFYGHDNQDQLVKIARLELEPQLEAIVRRQLIFGINSFAMIIRIGSQQKKQWSCAPLFHASEGCIKQHDVDTVSLCRLG</sequence>
<keyword evidence="2" id="KW-1185">Reference proteome</keyword>
<name>A0A9R1WLS3_LACSA</name>
<accession>A0A9R1WLS3</accession>
<dbReference type="Proteomes" id="UP000235145">
    <property type="component" value="Unassembled WGS sequence"/>
</dbReference>
<evidence type="ECO:0000313" key="2">
    <source>
        <dbReference type="Proteomes" id="UP000235145"/>
    </source>
</evidence>
<proteinExistence type="predicted"/>
<reference evidence="1 2" key="1">
    <citation type="journal article" date="2017" name="Nat. Commun.">
        <title>Genome assembly with in vitro proximity ligation data and whole-genome triplication in lettuce.</title>
        <authorList>
            <person name="Reyes-Chin-Wo S."/>
            <person name="Wang Z."/>
            <person name="Yang X."/>
            <person name="Kozik A."/>
            <person name="Arikit S."/>
            <person name="Song C."/>
            <person name="Xia L."/>
            <person name="Froenicke L."/>
            <person name="Lavelle D.O."/>
            <person name="Truco M.J."/>
            <person name="Xia R."/>
            <person name="Zhu S."/>
            <person name="Xu C."/>
            <person name="Xu H."/>
            <person name="Xu X."/>
            <person name="Cox K."/>
            <person name="Korf I."/>
            <person name="Meyers B.C."/>
            <person name="Michelmore R.W."/>
        </authorList>
    </citation>
    <scope>NUCLEOTIDE SEQUENCE [LARGE SCALE GENOMIC DNA]</scope>
    <source>
        <strain evidence="2">cv. Salinas</strain>
        <tissue evidence="1">Seedlings</tissue>
    </source>
</reference>
<dbReference type="AlphaFoldDB" id="A0A9R1WLS3"/>
<evidence type="ECO:0000313" key="1">
    <source>
        <dbReference type="EMBL" id="KAJ0227615.1"/>
    </source>
</evidence>
<dbReference type="EMBL" id="NBSK02000001">
    <property type="protein sequence ID" value="KAJ0227615.1"/>
    <property type="molecule type" value="Genomic_DNA"/>
</dbReference>
<comment type="caution">
    <text evidence="1">The sequence shown here is derived from an EMBL/GenBank/DDBJ whole genome shotgun (WGS) entry which is preliminary data.</text>
</comment>